<dbReference type="AlphaFoldDB" id="M1WYA3"/>
<evidence type="ECO:0000313" key="2">
    <source>
        <dbReference type="Proteomes" id="UP000011724"/>
    </source>
</evidence>
<dbReference type="BioCyc" id="DPIE1322246:BN4_RS15085-MONOMER"/>
<dbReference type="KEGG" id="dpi:BN4_20171"/>
<accession>M1WYA3</accession>
<name>M1WYA3_PSEP2</name>
<dbReference type="EMBL" id="FO203427">
    <property type="protein sequence ID" value="CCH50233.1"/>
    <property type="molecule type" value="Genomic_DNA"/>
</dbReference>
<protein>
    <recommendedName>
        <fullName evidence="3">UspA domain-containing protein</fullName>
    </recommendedName>
</protein>
<reference evidence="1 2" key="1">
    <citation type="journal article" date="2013" name="PLoS ONE">
        <title>The first genomic and proteomic characterization of a deep-sea sulfate reducer: insights into the piezophilic lifestyle of Desulfovibrio piezophilus.</title>
        <authorList>
            <person name="Pradel N."/>
            <person name="Ji B."/>
            <person name="Gimenez G."/>
            <person name="Talla E."/>
            <person name="Lenoble P."/>
            <person name="Garel M."/>
            <person name="Tamburini C."/>
            <person name="Fourquet P."/>
            <person name="Lebrun R."/>
            <person name="Bertin P."/>
            <person name="Denis Y."/>
            <person name="Pophillat M."/>
            <person name="Barbe V."/>
            <person name="Ollivier B."/>
            <person name="Dolla A."/>
        </authorList>
    </citation>
    <scope>NUCLEOTIDE SEQUENCE [LARGE SCALE GENOMIC DNA]</scope>
    <source>
        <strain evidence="2">DSM 10523 / SB164P1</strain>
    </source>
</reference>
<dbReference type="RefSeq" id="WP_015416275.1">
    <property type="nucleotide sequence ID" value="NC_020409.1"/>
</dbReference>
<dbReference type="PATRIC" id="fig|879567.3.peg.3237"/>
<proteinExistence type="predicted"/>
<dbReference type="eggNOG" id="ENOG5032C9M">
    <property type="taxonomic scope" value="Bacteria"/>
</dbReference>
<dbReference type="Proteomes" id="UP000011724">
    <property type="component" value="Chromosome"/>
</dbReference>
<sequence length="198" mass="22193">MALFKSMKSLVDRHYKTMADTNCNTCHVGAWVVCREHHLMETSGGSSMKAFFKRFSRTREAAATDIPPMQDPCQCEQEQCKILIVCKGNSFSQGIADYAITMAKKTRTSLVALNLDETGRDFAGFRAQAERNIANFSTMASNAGLAFEHEVRQGDEDSVVSQMHKTDPQFRYVMDDSVVICKNKTTIPVYTRATLRAK</sequence>
<reference evidence="2" key="2">
    <citation type="journal article" date="2013" name="Stand. Genomic Sci.">
        <title>Complete genome sequence of Desulfocapsa sulfexigens, a marine deltaproteobacterium specialized in disproportionating inorganic sulfur compounds.</title>
        <authorList>
            <person name="Finster K.W."/>
            <person name="Kjeldsen K.U."/>
            <person name="Kube M."/>
            <person name="Reinhardt R."/>
            <person name="Mussmann M."/>
            <person name="Amann R."/>
            <person name="Schreiber L."/>
        </authorList>
    </citation>
    <scope>NUCLEOTIDE SEQUENCE [LARGE SCALE GENOMIC DNA]</scope>
    <source>
        <strain evidence="2">DSM 10523 / SB164P1</strain>
    </source>
</reference>
<organism evidence="1 2">
    <name type="scientific">Pseudodesulfovibrio piezophilus (strain DSM 21447 / JCM 15486 / C1TLV30)</name>
    <name type="common">Desulfovibrio piezophilus</name>
    <dbReference type="NCBI Taxonomy" id="1322246"/>
    <lineage>
        <taxon>Bacteria</taxon>
        <taxon>Pseudomonadati</taxon>
        <taxon>Thermodesulfobacteriota</taxon>
        <taxon>Desulfovibrionia</taxon>
        <taxon>Desulfovibrionales</taxon>
        <taxon>Desulfovibrionaceae</taxon>
    </lineage>
</organism>
<evidence type="ECO:0000313" key="1">
    <source>
        <dbReference type="EMBL" id="CCH50233.1"/>
    </source>
</evidence>
<dbReference type="HOGENOM" id="CLU_116640_0_0_7"/>
<evidence type="ECO:0008006" key="3">
    <source>
        <dbReference type="Google" id="ProtNLM"/>
    </source>
</evidence>
<gene>
    <name evidence="1" type="ordered locus">BN4_20171</name>
</gene>
<keyword evidence="2" id="KW-1185">Reference proteome</keyword>
<dbReference type="SUPFAM" id="SSF52402">
    <property type="entry name" value="Adenine nucleotide alpha hydrolases-like"/>
    <property type="match status" value="1"/>
</dbReference>